<reference evidence="10 11" key="1">
    <citation type="journal article" date="2016" name="Nat. Commun.">
        <title>Thousands of microbial genomes shed light on interconnected biogeochemical processes in an aquifer system.</title>
        <authorList>
            <person name="Anantharaman K."/>
            <person name="Brown C.T."/>
            <person name="Hug L.A."/>
            <person name="Sharon I."/>
            <person name="Castelle C.J."/>
            <person name="Probst A.J."/>
            <person name="Thomas B.C."/>
            <person name="Singh A."/>
            <person name="Wilkins M.J."/>
            <person name="Karaoz U."/>
            <person name="Brodie E.L."/>
            <person name="Williams K.H."/>
            <person name="Hubbard S.S."/>
            <person name="Banfield J.F."/>
        </authorList>
    </citation>
    <scope>NUCLEOTIDE SEQUENCE [LARGE SCALE GENOMIC DNA]</scope>
</reference>
<dbReference type="PROSITE" id="PS00071">
    <property type="entry name" value="GAPDH"/>
    <property type="match status" value="1"/>
</dbReference>
<dbReference type="FunFam" id="3.40.50.720:FF:000001">
    <property type="entry name" value="Glyceraldehyde-3-phosphate dehydrogenase"/>
    <property type="match status" value="1"/>
</dbReference>
<dbReference type="PANTHER" id="PTHR43148">
    <property type="entry name" value="GLYCERALDEHYDE-3-PHOSPHATE DEHYDROGENASE 2"/>
    <property type="match status" value="1"/>
</dbReference>
<keyword evidence="2 8" id="KW-0560">Oxidoreductase</keyword>
<accession>A0A1F6AQB1</accession>
<gene>
    <name evidence="10" type="ORF">A2960_01845</name>
</gene>
<comment type="similarity">
    <text evidence="1 7">Belongs to the glyceraldehyde-3-phosphate dehydrogenase family.</text>
</comment>
<evidence type="ECO:0000313" key="11">
    <source>
        <dbReference type="Proteomes" id="UP000176609"/>
    </source>
</evidence>
<dbReference type="InterPro" id="IPR020830">
    <property type="entry name" value="GlycerAld_3-P_DH_AS"/>
</dbReference>
<dbReference type="SUPFAM" id="SSF51735">
    <property type="entry name" value="NAD(P)-binding Rossmann-fold domains"/>
    <property type="match status" value="1"/>
</dbReference>
<dbReference type="EMBL" id="MFJR01000007">
    <property type="protein sequence ID" value="OGG26881.1"/>
    <property type="molecule type" value="Genomic_DNA"/>
</dbReference>
<dbReference type="NCBIfam" id="TIGR01534">
    <property type="entry name" value="GAPDH-I"/>
    <property type="match status" value="1"/>
</dbReference>
<evidence type="ECO:0000259" key="9">
    <source>
        <dbReference type="SMART" id="SM00846"/>
    </source>
</evidence>
<feature type="binding site" evidence="5">
    <location>
        <position position="121"/>
    </location>
    <ligand>
        <name>NAD(+)</name>
        <dbReference type="ChEBI" id="CHEBI:57540"/>
    </ligand>
</feature>
<feature type="binding site" evidence="4">
    <location>
        <begin position="212"/>
        <end position="213"/>
    </location>
    <ligand>
        <name>D-glyceraldehyde 3-phosphate</name>
        <dbReference type="ChEBI" id="CHEBI:59776"/>
    </ligand>
</feature>
<dbReference type="FunFam" id="3.30.360.10:FF:000002">
    <property type="entry name" value="Glyceraldehyde-3-phosphate dehydrogenase"/>
    <property type="match status" value="1"/>
</dbReference>
<dbReference type="InterPro" id="IPR006424">
    <property type="entry name" value="Glyceraldehyde-3-P_DH_1"/>
</dbReference>
<evidence type="ECO:0000256" key="8">
    <source>
        <dbReference type="RuleBase" id="RU361160"/>
    </source>
</evidence>
<feature type="binding site" evidence="5">
    <location>
        <position position="317"/>
    </location>
    <ligand>
        <name>NAD(+)</name>
        <dbReference type="ChEBI" id="CHEBI:57540"/>
    </ligand>
</feature>
<evidence type="ECO:0000256" key="3">
    <source>
        <dbReference type="PIRSR" id="PIRSR000149-1"/>
    </source>
</evidence>
<evidence type="ECO:0000256" key="6">
    <source>
        <dbReference type="PIRSR" id="PIRSR000149-4"/>
    </source>
</evidence>
<dbReference type="CDD" id="cd18126">
    <property type="entry name" value="GAPDH_I_C"/>
    <property type="match status" value="1"/>
</dbReference>
<evidence type="ECO:0000256" key="4">
    <source>
        <dbReference type="PIRSR" id="PIRSR000149-2"/>
    </source>
</evidence>
<dbReference type="SMART" id="SM00846">
    <property type="entry name" value="Gp_dh_N"/>
    <property type="match status" value="1"/>
</dbReference>
<proteinExistence type="inferred from homology"/>
<dbReference type="InterPro" id="IPR020828">
    <property type="entry name" value="GlycerAld_3-P_DH_NAD(P)-bd"/>
</dbReference>
<dbReference type="SUPFAM" id="SSF55347">
    <property type="entry name" value="Glyceraldehyde-3-phosphate dehydrogenase-like, C-terminal domain"/>
    <property type="match status" value="1"/>
</dbReference>
<feature type="binding site" evidence="5">
    <location>
        <begin position="13"/>
        <end position="14"/>
    </location>
    <ligand>
        <name>NAD(+)</name>
        <dbReference type="ChEBI" id="CHEBI:57540"/>
    </ligand>
</feature>
<dbReference type="Gene3D" id="3.40.50.720">
    <property type="entry name" value="NAD(P)-binding Rossmann-like Domain"/>
    <property type="match status" value="1"/>
</dbReference>
<dbReference type="Pfam" id="PF00044">
    <property type="entry name" value="Gp_dh_N"/>
    <property type="match status" value="1"/>
</dbReference>
<evidence type="ECO:0000256" key="7">
    <source>
        <dbReference type="RuleBase" id="RU000397"/>
    </source>
</evidence>
<dbReference type="InterPro" id="IPR020831">
    <property type="entry name" value="GlycerAld/Erythrose_P_DH"/>
</dbReference>
<dbReference type="InterPro" id="IPR020829">
    <property type="entry name" value="GlycerAld_3-P_DH_cat"/>
</dbReference>
<dbReference type="InterPro" id="IPR036291">
    <property type="entry name" value="NAD(P)-bd_dom_sf"/>
</dbReference>
<dbReference type="PRINTS" id="PR00078">
    <property type="entry name" value="G3PDHDRGNASE"/>
</dbReference>
<organism evidence="10 11">
    <name type="scientific">Candidatus Gottesmanbacteria bacterium RIFCSPLOWO2_01_FULL_39_12b</name>
    <dbReference type="NCBI Taxonomy" id="1798388"/>
    <lineage>
        <taxon>Bacteria</taxon>
        <taxon>Candidatus Gottesmaniibacteriota</taxon>
    </lineage>
</organism>
<evidence type="ECO:0000256" key="1">
    <source>
        <dbReference type="ARBA" id="ARBA00007406"/>
    </source>
</evidence>
<evidence type="ECO:0000256" key="2">
    <source>
        <dbReference type="ARBA" id="ARBA00023002"/>
    </source>
</evidence>
<dbReference type="Gene3D" id="3.30.360.10">
    <property type="entry name" value="Dihydrodipicolinate Reductase, domain 2"/>
    <property type="match status" value="1"/>
</dbReference>
<feature type="binding site" evidence="4">
    <location>
        <begin position="152"/>
        <end position="154"/>
    </location>
    <ligand>
        <name>D-glyceraldehyde 3-phosphate</name>
        <dbReference type="ChEBI" id="CHEBI:59776"/>
    </ligand>
</feature>
<feature type="active site" description="Nucleophile" evidence="3">
    <location>
        <position position="153"/>
    </location>
</feature>
<sequence>MRKLKIGINGFGRIGRIASRIILNRSNLELVTINSRSDSSSHAYLLKYDSTYGTLPQDVRADHNSLVIDGKKISVFNYATPGEIPWDTSGIDIVIDSTGKFRTQSELKNHLKNGVKYVVLSAPAKDETKTFVLGVNHASFNSTKDTIISNSSCTTNCLATTLKVLDDNFKVKRAFMTTIHAVTDSQNLLDNSHNKEVRLRRASLASMIPASTGSARDIGKLFPDLSGKIICQAIRVPLLTVSLINLSCEIEVPTDKEMVNQAFKKSEERGLKGILATSKLELVSKDYTGSPYSSIVDTFLTQVNGGNLVNVYAWYDNEWGYTSRLIDMLEFVGKKANLI</sequence>
<dbReference type="CDD" id="cd05214">
    <property type="entry name" value="GAPDH_I_N"/>
    <property type="match status" value="1"/>
</dbReference>
<evidence type="ECO:0000256" key="5">
    <source>
        <dbReference type="PIRSR" id="PIRSR000149-3"/>
    </source>
</evidence>
<dbReference type="GO" id="GO:0006006">
    <property type="term" value="P:glucose metabolic process"/>
    <property type="evidence" value="ECO:0007669"/>
    <property type="project" value="InterPro"/>
</dbReference>
<dbReference type="EC" id="1.2.1.-" evidence="8"/>
<evidence type="ECO:0000313" key="10">
    <source>
        <dbReference type="EMBL" id="OGG26881.1"/>
    </source>
</evidence>
<dbReference type="AlphaFoldDB" id="A0A1F6AQB1"/>
<dbReference type="GO" id="GO:0051287">
    <property type="term" value="F:NAD binding"/>
    <property type="evidence" value="ECO:0007669"/>
    <property type="project" value="InterPro"/>
</dbReference>
<dbReference type="Proteomes" id="UP000176609">
    <property type="component" value="Unassembled WGS sequence"/>
</dbReference>
<feature type="binding site" evidence="4">
    <location>
        <position position="183"/>
    </location>
    <ligand>
        <name>D-glyceraldehyde 3-phosphate</name>
        <dbReference type="ChEBI" id="CHEBI:59776"/>
    </ligand>
</feature>
<protein>
    <recommendedName>
        <fullName evidence="8">Glyceraldehyde-3-phosphate dehydrogenase</fullName>
        <ecNumber evidence="8">1.2.1.-</ecNumber>
    </recommendedName>
</protein>
<name>A0A1F6AQB1_9BACT</name>
<dbReference type="GO" id="GO:0050661">
    <property type="term" value="F:NADP binding"/>
    <property type="evidence" value="ECO:0007669"/>
    <property type="project" value="InterPro"/>
</dbReference>
<dbReference type="PIRSF" id="PIRSF000149">
    <property type="entry name" value="GAP_DH"/>
    <property type="match status" value="1"/>
</dbReference>
<comment type="caution">
    <text evidence="10">The sequence shown here is derived from an EMBL/GenBank/DDBJ whole genome shotgun (WGS) entry which is preliminary data.</text>
</comment>
<dbReference type="GO" id="GO:0016620">
    <property type="term" value="F:oxidoreductase activity, acting on the aldehyde or oxo group of donors, NAD or NADP as acceptor"/>
    <property type="evidence" value="ECO:0007669"/>
    <property type="project" value="InterPro"/>
</dbReference>
<keyword evidence="5" id="KW-0547">Nucleotide-binding</keyword>
<keyword evidence="5" id="KW-0520">NAD</keyword>
<feature type="site" description="Activates thiol group during catalysis" evidence="6">
    <location>
        <position position="180"/>
    </location>
</feature>
<feature type="domain" description="Glyceraldehyde 3-phosphate dehydrogenase NAD(P) binding" evidence="9">
    <location>
        <begin position="4"/>
        <end position="153"/>
    </location>
</feature>
<feature type="binding site" evidence="4">
    <location>
        <position position="235"/>
    </location>
    <ligand>
        <name>D-glyceraldehyde 3-phosphate</name>
        <dbReference type="ChEBI" id="CHEBI:59776"/>
    </ligand>
</feature>
<dbReference type="Pfam" id="PF02800">
    <property type="entry name" value="Gp_dh_C"/>
    <property type="match status" value="1"/>
</dbReference>